<evidence type="ECO:0000256" key="1">
    <source>
        <dbReference type="ARBA" id="ARBA00022692"/>
    </source>
</evidence>
<feature type="transmembrane region" description="Helical" evidence="4">
    <location>
        <begin position="249"/>
        <end position="270"/>
    </location>
</feature>
<feature type="transmembrane region" description="Helical" evidence="4">
    <location>
        <begin position="41"/>
        <end position="64"/>
    </location>
</feature>
<feature type="transmembrane region" description="Helical" evidence="4">
    <location>
        <begin position="217"/>
        <end position="237"/>
    </location>
</feature>
<reference evidence="5 6" key="1">
    <citation type="submission" date="2016-11" db="EMBL/GenBank/DDBJ databases">
        <authorList>
            <person name="Jaros S."/>
            <person name="Januszkiewicz K."/>
            <person name="Wedrychowicz H."/>
        </authorList>
    </citation>
    <scope>NUCLEOTIDE SEQUENCE [LARGE SCALE GENOMIC DNA]</scope>
    <source>
        <strain evidence="5 6">DSM 5091</strain>
    </source>
</reference>
<evidence type="ECO:0000313" key="5">
    <source>
        <dbReference type="EMBL" id="SHI56410.1"/>
    </source>
</evidence>
<dbReference type="GO" id="GO:0022857">
    <property type="term" value="F:transmembrane transporter activity"/>
    <property type="evidence" value="ECO:0007669"/>
    <property type="project" value="InterPro"/>
</dbReference>
<feature type="transmembrane region" description="Helical" evidence="4">
    <location>
        <begin position="370"/>
        <end position="390"/>
    </location>
</feature>
<dbReference type="EMBL" id="FQZT01000001">
    <property type="protein sequence ID" value="SHI56410.1"/>
    <property type="molecule type" value="Genomic_DNA"/>
</dbReference>
<dbReference type="SUPFAM" id="SSF103473">
    <property type="entry name" value="MFS general substrate transporter"/>
    <property type="match status" value="1"/>
</dbReference>
<dbReference type="AlphaFoldDB" id="A0A1M6C5V6"/>
<feature type="transmembrane region" description="Helical" evidence="4">
    <location>
        <begin position="15"/>
        <end position="35"/>
    </location>
</feature>
<dbReference type="InterPro" id="IPR053160">
    <property type="entry name" value="MFS_DHA3_Transporter"/>
</dbReference>
<keyword evidence="6" id="KW-1185">Reference proteome</keyword>
<dbReference type="InterPro" id="IPR036259">
    <property type="entry name" value="MFS_trans_sf"/>
</dbReference>
<protein>
    <submittedName>
        <fullName evidence="5">Predicted arabinose efflux permease, MFS family</fullName>
    </submittedName>
</protein>
<evidence type="ECO:0000313" key="6">
    <source>
        <dbReference type="Proteomes" id="UP000184171"/>
    </source>
</evidence>
<accession>A0A1M6C5V6</accession>
<dbReference type="Gene3D" id="1.20.1250.20">
    <property type="entry name" value="MFS general substrate transporter like domains"/>
    <property type="match status" value="1"/>
</dbReference>
<dbReference type="Pfam" id="PF07690">
    <property type="entry name" value="MFS_1"/>
    <property type="match status" value="1"/>
</dbReference>
<keyword evidence="1 4" id="KW-0812">Transmembrane</keyword>
<dbReference type="InterPro" id="IPR011701">
    <property type="entry name" value="MFS"/>
</dbReference>
<sequence>MLPPMPNLQSNIKKLYAFSFLKMSLFPMAIITLFWKDQVGLSLTQILLLQGIFSVAMVVMEYPSGYLSDRIGYRKALNYASLLGVIGWGLYTIADSFTGVLIAEIFLGTSLSFISGSDSALLFESVKGTEEEAHYARHQGRMSGSGQIGESCGAIFAGLLYAAAPLLPFFIQIGVWLLAFFLTRSLVEPARQIEHPTSHIKEAWRSTRYALIENKKLRYTILLSLLLGLTSYYPVWLIQPYMQDGGVPIGWFGPIWAGANLSVALFALVSHRFHLKLGDTKMVLLFTALVIGGYLGLGATGGVWGFLFYYLLTCMRGLRGPMLLNHAQQEIPSANRAGILSLQSLCFRLAFVCTGPLIGMLADQVGVQQTFFWLTVAFSVTLPPASWLFLRQLKQKKAL</sequence>
<organism evidence="5 6">
    <name type="scientific">Malonomonas rubra DSM 5091</name>
    <dbReference type="NCBI Taxonomy" id="1122189"/>
    <lineage>
        <taxon>Bacteria</taxon>
        <taxon>Pseudomonadati</taxon>
        <taxon>Thermodesulfobacteriota</taxon>
        <taxon>Desulfuromonadia</taxon>
        <taxon>Desulfuromonadales</taxon>
        <taxon>Geopsychrobacteraceae</taxon>
        <taxon>Malonomonas</taxon>
    </lineage>
</organism>
<dbReference type="PANTHER" id="PTHR23530:SF1">
    <property type="entry name" value="PERMEASE, MAJOR FACILITATOR SUPERFAMILY-RELATED"/>
    <property type="match status" value="1"/>
</dbReference>
<keyword evidence="2 4" id="KW-1133">Transmembrane helix</keyword>
<evidence type="ECO:0000256" key="3">
    <source>
        <dbReference type="ARBA" id="ARBA00023136"/>
    </source>
</evidence>
<dbReference type="PANTHER" id="PTHR23530">
    <property type="entry name" value="TRANSPORT PROTEIN-RELATED"/>
    <property type="match status" value="1"/>
</dbReference>
<feature type="transmembrane region" description="Helical" evidence="4">
    <location>
        <begin position="169"/>
        <end position="187"/>
    </location>
</feature>
<name>A0A1M6C5V6_MALRU</name>
<feature type="transmembrane region" description="Helical" evidence="4">
    <location>
        <begin position="282"/>
        <end position="312"/>
    </location>
</feature>
<dbReference type="Proteomes" id="UP000184171">
    <property type="component" value="Unassembled WGS sequence"/>
</dbReference>
<keyword evidence="3 4" id="KW-0472">Membrane</keyword>
<proteinExistence type="predicted"/>
<gene>
    <name evidence="5" type="ORF">SAMN02745165_00418</name>
</gene>
<feature type="transmembrane region" description="Helical" evidence="4">
    <location>
        <begin position="76"/>
        <end position="94"/>
    </location>
</feature>
<evidence type="ECO:0000256" key="2">
    <source>
        <dbReference type="ARBA" id="ARBA00022989"/>
    </source>
</evidence>
<dbReference type="STRING" id="1122189.SAMN02745165_00418"/>
<evidence type="ECO:0000256" key="4">
    <source>
        <dbReference type="SAM" id="Phobius"/>
    </source>
</evidence>